<evidence type="ECO:0000256" key="2">
    <source>
        <dbReference type="ARBA" id="ARBA00022803"/>
    </source>
</evidence>
<dbReference type="InterPro" id="IPR011990">
    <property type="entry name" value="TPR-like_helical_dom_sf"/>
</dbReference>
<dbReference type="Pfam" id="PF13432">
    <property type="entry name" value="TPR_16"/>
    <property type="match status" value="1"/>
</dbReference>
<feature type="domain" description="CobQ/CobB/MinD/ParA nucleotide binding" evidence="4">
    <location>
        <begin position="4"/>
        <end position="214"/>
    </location>
</feature>
<keyword evidence="2 3" id="KW-0802">TPR repeat</keyword>
<dbReference type="RefSeq" id="WP_341842215.1">
    <property type="nucleotide sequence ID" value="NZ_CP149792.1"/>
</dbReference>
<dbReference type="InterPro" id="IPR002586">
    <property type="entry name" value="CobQ/CobB/MinD/ParA_Nub-bd_dom"/>
</dbReference>
<reference evidence="5 6" key="1">
    <citation type="submission" date="2024-03" db="EMBL/GenBank/DDBJ databases">
        <title>Chitinophaga caseinilytica sp. nov., a casein hydrolysing bacterium isolated from forest soil.</title>
        <authorList>
            <person name="Lee D.S."/>
            <person name="Han D.M."/>
            <person name="Baek J.H."/>
            <person name="Choi D.G."/>
            <person name="Jeon J.H."/>
            <person name="Jeon C.O."/>
        </authorList>
    </citation>
    <scope>NUCLEOTIDE SEQUENCE [LARGE SCALE GENOMIC DNA]</scope>
    <source>
        <strain evidence="5 6">KACC 19118</strain>
    </source>
</reference>
<dbReference type="InterPro" id="IPR051685">
    <property type="entry name" value="Ycf3/AcsC/BcsC/TPR_MFPF"/>
</dbReference>
<proteinExistence type="predicted"/>
<evidence type="ECO:0000256" key="3">
    <source>
        <dbReference type="PROSITE-ProRule" id="PRU00339"/>
    </source>
</evidence>
<dbReference type="Gene3D" id="3.40.50.300">
    <property type="entry name" value="P-loop containing nucleotide triphosphate hydrolases"/>
    <property type="match status" value="1"/>
</dbReference>
<dbReference type="Gene3D" id="1.25.40.10">
    <property type="entry name" value="Tetratricopeptide repeat domain"/>
    <property type="match status" value="2"/>
</dbReference>
<dbReference type="SUPFAM" id="SSF52540">
    <property type="entry name" value="P-loop containing nucleoside triphosphate hydrolases"/>
    <property type="match status" value="1"/>
</dbReference>
<dbReference type="EMBL" id="CP150096">
    <property type="protein sequence ID" value="WZN47585.1"/>
    <property type="molecule type" value="Genomic_DNA"/>
</dbReference>
<dbReference type="PROSITE" id="PS50005">
    <property type="entry name" value="TPR"/>
    <property type="match status" value="3"/>
</dbReference>
<organism evidence="5 6">
    <name type="scientific">Chitinophaga caseinilytica</name>
    <dbReference type="NCBI Taxonomy" id="2267521"/>
    <lineage>
        <taxon>Bacteria</taxon>
        <taxon>Pseudomonadati</taxon>
        <taxon>Bacteroidota</taxon>
        <taxon>Chitinophagia</taxon>
        <taxon>Chitinophagales</taxon>
        <taxon>Chitinophagaceae</taxon>
        <taxon>Chitinophaga</taxon>
    </lineage>
</organism>
<dbReference type="SUPFAM" id="SSF48452">
    <property type="entry name" value="TPR-like"/>
    <property type="match status" value="1"/>
</dbReference>
<dbReference type="Pfam" id="PF13414">
    <property type="entry name" value="TPR_11"/>
    <property type="match status" value="1"/>
</dbReference>
<evidence type="ECO:0000256" key="1">
    <source>
        <dbReference type="ARBA" id="ARBA00022737"/>
    </source>
</evidence>
<sequence>MKTITFYSYKGGVGRSLALANIATKLAEFGKKVCMLDFDLEAPGLHIKFGDYISSKDIKPGIVDYIYEFSNHHKVPENIIDFTIEIGIQQDPSKKIFLISAGDPSVKDYWKKLALLNWNKLFYEKNSLGVDFFYNLKAQIAHQIAPDFLLIDSRTGITDIAGITMSILADEIVLMAANNKENLDGIGQVLSSLVIPKNTINNSIPKINIVLSRIPFFADPKEKPMETNIKNAAIRNLNNLLLKKEIHHFKVQKIFVIHSDSDLEMQESFKINPKSNNPFSTVNVPITTDYLELFEELTTGMFGADEIGELGNFRNAVILFERALNSVEVVDKIRLLADAVKLYPNYHHAYFFLGLAYYQLNQYEKSLESFDNASKISSQYDNQIIFYRAAILEKQGQLHKIISLLEANIGNDYMPALNHMMLGTTYSKLKNYTTAINHYKEAISLDPENPEVWNFLAHILRMLGRFEEGFDAVYKALDLNPQFSTATCTLAELHAATGNKREFYKNFDLALSFGLKSEFLQRILKEDSLYKEFFNDKKFLAILEKYQIELDWDILKTKN</sequence>
<feature type="repeat" description="TPR" evidence="3">
    <location>
        <begin position="347"/>
        <end position="380"/>
    </location>
</feature>
<feature type="repeat" description="TPR" evidence="3">
    <location>
        <begin position="450"/>
        <end position="483"/>
    </location>
</feature>
<gene>
    <name evidence="5" type="ORF">WJU22_05270</name>
</gene>
<dbReference type="PANTHER" id="PTHR44943">
    <property type="entry name" value="CELLULOSE SYNTHASE OPERON PROTEIN C"/>
    <property type="match status" value="1"/>
</dbReference>
<keyword evidence="6" id="KW-1185">Reference proteome</keyword>
<evidence type="ECO:0000313" key="5">
    <source>
        <dbReference type="EMBL" id="WZN47585.1"/>
    </source>
</evidence>
<dbReference type="Proteomes" id="UP001449657">
    <property type="component" value="Chromosome"/>
</dbReference>
<dbReference type="PANTHER" id="PTHR44943:SF8">
    <property type="entry name" value="TPR REPEAT-CONTAINING PROTEIN MJ0263"/>
    <property type="match status" value="1"/>
</dbReference>
<dbReference type="PROSITE" id="PS50293">
    <property type="entry name" value="TPR_REGION"/>
    <property type="match status" value="1"/>
</dbReference>
<dbReference type="InterPro" id="IPR027417">
    <property type="entry name" value="P-loop_NTPase"/>
</dbReference>
<dbReference type="SMART" id="SM00028">
    <property type="entry name" value="TPR"/>
    <property type="match status" value="3"/>
</dbReference>
<dbReference type="InterPro" id="IPR019734">
    <property type="entry name" value="TPR_rpt"/>
</dbReference>
<feature type="repeat" description="TPR" evidence="3">
    <location>
        <begin position="416"/>
        <end position="449"/>
    </location>
</feature>
<dbReference type="Pfam" id="PF01656">
    <property type="entry name" value="CbiA"/>
    <property type="match status" value="1"/>
</dbReference>
<evidence type="ECO:0000313" key="6">
    <source>
        <dbReference type="Proteomes" id="UP001449657"/>
    </source>
</evidence>
<evidence type="ECO:0000259" key="4">
    <source>
        <dbReference type="Pfam" id="PF01656"/>
    </source>
</evidence>
<accession>A0ABZ2Z7S8</accession>
<protein>
    <submittedName>
        <fullName evidence="5">Tetratricopeptide repeat protein</fullName>
    </submittedName>
</protein>
<keyword evidence="1" id="KW-0677">Repeat</keyword>
<dbReference type="NCBIfam" id="NF047398">
    <property type="entry name" value="AAA_KGGVGR"/>
    <property type="match status" value="1"/>
</dbReference>
<name>A0ABZ2Z7S8_9BACT</name>